<dbReference type="STRING" id="1120996.SAMN02746066_03655"/>
<feature type="transmembrane region" description="Helical" evidence="10">
    <location>
        <begin position="12"/>
        <end position="36"/>
    </location>
</feature>
<dbReference type="PANTHER" id="PTHR43823:SF3">
    <property type="entry name" value="MULTIDRUG EXPORT PROTEIN MEPA"/>
    <property type="match status" value="1"/>
</dbReference>
<feature type="transmembrane region" description="Helical" evidence="10">
    <location>
        <begin position="194"/>
        <end position="217"/>
    </location>
</feature>
<reference evidence="11 12" key="1">
    <citation type="submission" date="2016-11" db="EMBL/GenBank/DDBJ databases">
        <authorList>
            <person name="Jaros S."/>
            <person name="Januszkiewicz K."/>
            <person name="Wedrychowicz H."/>
        </authorList>
    </citation>
    <scope>NUCLEOTIDE SEQUENCE [LARGE SCALE GENOMIC DNA]</scope>
    <source>
        <strain evidence="11 12">DSM 15930</strain>
    </source>
</reference>
<evidence type="ECO:0000256" key="10">
    <source>
        <dbReference type="SAM" id="Phobius"/>
    </source>
</evidence>
<dbReference type="GO" id="GO:0046677">
    <property type="term" value="P:response to antibiotic"/>
    <property type="evidence" value="ECO:0007669"/>
    <property type="project" value="UniProtKB-KW"/>
</dbReference>
<dbReference type="OrthoDB" id="9811110at2"/>
<keyword evidence="8 10" id="KW-0472">Membrane</keyword>
<evidence type="ECO:0000256" key="7">
    <source>
        <dbReference type="ARBA" id="ARBA00022989"/>
    </source>
</evidence>
<protein>
    <recommendedName>
        <fullName evidence="3">Multidrug export protein MepA</fullName>
    </recommendedName>
</protein>
<dbReference type="AlphaFoldDB" id="A0A1M7M7F2"/>
<feature type="transmembrane region" description="Helical" evidence="10">
    <location>
        <begin position="95"/>
        <end position="117"/>
    </location>
</feature>
<organism evidence="11 12">
    <name type="scientific">Anaerosporobacter mobilis DSM 15930</name>
    <dbReference type="NCBI Taxonomy" id="1120996"/>
    <lineage>
        <taxon>Bacteria</taxon>
        <taxon>Bacillati</taxon>
        <taxon>Bacillota</taxon>
        <taxon>Clostridia</taxon>
        <taxon>Lachnospirales</taxon>
        <taxon>Lachnospiraceae</taxon>
        <taxon>Anaerosporobacter</taxon>
    </lineage>
</organism>
<keyword evidence="9" id="KW-0046">Antibiotic resistance</keyword>
<evidence type="ECO:0000256" key="3">
    <source>
        <dbReference type="ARBA" id="ARBA00022106"/>
    </source>
</evidence>
<evidence type="ECO:0000313" key="11">
    <source>
        <dbReference type="EMBL" id="SHM86199.1"/>
    </source>
</evidence>
<feature type="transmembrane region" description="Helical" evidence="10">
    <location>
        <begin position="166"/>
        <end position="188"/>
    </location>
</feature>
<keyword evidence="7 10" id="KW-1133">Transmembrane helix</keyword>
<evidence type="ECO:0000256" key="9">
    <source>
        <dbReference type="ARBA" id="ARBA00023251"/>
    </source>
</evidence>
<dbReference type="Pfam" id="PF01554">
    <property type="entry name" value="MatE"/>
    <property type="match status" value="2"/>
</dbReference>
<feature type="transmembrane region" description="Helical" evidence="10">
    <location>
        <begin position="369"/>
        <end position="388"/>
    </location>
</feature>
<feature type="transmembrane region" description="Helical" evidence="10">
    <location>
        <begin position="51"/>
        <end position="74"/>
    </location>
</feature>
<dbReference type="RefSeq" id="WP_073289942.1">
    <property type="nucleotide sequence ID" value="NZ_FRCP01000019.1"/>
</dbReference>
<proteinExistence type="inferred from homology"/>
<dbReference type="CDD" id="cd13143">
    <property type="entry name" value="MATE_MepA_like"/>
    <property type="match status" value="1"/>
</dbReference>
<dbReference type="InterPro" id="IPR048279">
    <property type="entry name" value="MdtK-like"/>
</dbReference>
<keyword evidence="4" id="KW-0813">Transport</keyword>
<dbReference type="GO" id="GO:0042910">
    <property type="term" value="F:xenobiotic transmembrane transporter activity"/>
    <property type="evidence" value="ECO:0007669"/>
    <property type="project" value="InterPro"/>
</dbReference>
<sequence length="470" mass="51197">MKKTNDLGQDSIFPLVCKLAIPTMIAQLVNVLYSIIDRMFIGNIPVIGDLALAGAGVCGPIVTLLSSFGTLVGLGGSILMAMKLGEKKEKEAQNILNNSFLMLIVLSLTLTIGFLLSKDALLIRFGASQLTFSYADTYLTIYTFGTFFALLGIGMNYFITCQGFPLISMATVITGAISNIILDAVFIFVFDLGIAGAALATVLSQMLSCCLTLLFLFKPGRFRPFKSKPQISIAFGNYSLKLAKKILALGFSPFVILSTDSLIIIVMNAALQHYGGSTNGDQLVSAATIIQSYMLLITGPMVGITGGTQAIISYNYGAVNTKRVKQAEKIILALTVCFSTIMFLVSRFLPQAFVHIFTSDVELIKLSTWGIRVFTLGIIPLSFQYVFVDGLTALGRTKTALTLSVLRKSLYIVFTLVIPIFFQTKSAFYAEPLSDVLCSFITTIIFLLVFSKHLYRREKSFSCNDSLLTP</sequence>
<dbReference type="NCBIfam" id="TIGR00797">
    <property type="entry name" value="matE"/>
    <property type="match status" value="1"/>
</dbReference>
<comment type="similarity">
    <text evidence="2">Belongs to the multi antimicrobial extrusion (MATE) (TC 2.A.66.1) family. MepA subfamily.</text>
</comment>
<evidence type="ECO:0000256" key="5">
    <source>
        <dbReference type="ARBA" id="ARBA00022475"/>
    </source>
</evidence>
<dbReference type="InterPro" id="IPR002528">
    <property type="entry name" value="MATE_fam"/>
</dbReference>
<evidence type="ECO:0000313" key="12">
    <source>
        <dbReference type="Proteomes" id="UP000184038"/>
    </source>
</evidence>
<evidence type="ECO:0000256" key="1">
    <source>
        <dbReference type="ARBA" id="ARBA00004651"/>
    </source>
</evidence>
<dbReference type="PIRSF" id="PIRSF006603">
    <property type="entry name" value="DinF"/>
    <property type="match status" value="1"/>
</dbReference>
<dbReference type="EMBL" id="FRCP01000019">
    <property type="protein sequence ID" value="SHM86199.1"/>
    <property type="molecule type" value="Genomic_DNA"/>
</dbReference>
<feature type="transmembrane region" description="Helical" evidence="10">
    <location>
        <begin position="246"/>
        <end position="270"/>
    </location>
</feature>
<feature type="transmembrane region" description="Helical" evidence="10">
    <location>
        <begin position="290"/>
        <end position="318"/>
    </location>
</feature>
<accession>A0A1M7M7F2</accession>
<evidence type="ECO:0000256" key="8">
    <source>
        <dbReference type="ARBA" id="ARBA00023136"/>
    </source>
</evidence>
<evidence type="ECO:0000256" key="4">
    <source>
        <dbReference type="ARBA" id="ARBA00022448"/>
    </source>
</evidence>
<feature type="transmembrane region" description="Helical" evidence="10">
    <location>
        <begin position="400"/>
        <end position="422"/>
    </location>
</feature>
<keyword evidence="6 10" id="KW-0812">Transmembrane</keyword>
<dbReference type="InterPro" id="IPR045070">
    <property type="entry name" value="MATE_MepA-like"/>
</dbReference>
<evidence type="ECO:0000256" key="2">
    <source>
        <dbReference type="ARBA" id="ARBA00008417"/>
    </source>
</evidence>
<name>A0A1M7M7F2_9FIRM</name>
<evidence type="ECO:0000256" key="6">
    <source>
        <dbReference type="ARBA" id="ARBA00022692"/>
    </source>
</evidence>
<dbReference type="GO" id="GO:0015297">
    <property type="term" value="F:antiporter activity"/>
    <property type="evidence" value="ECO:0007669"/>
    <property type="project" value="InterPro"/>
</dbReference>
<dbReference type="Proteomes" id="UP000184038">
    <property type="component" value="Unassembled WGS sequence"/>
</dbReference>
<feature type="transmembrane region" description="Helical" evidence="10">
    <location>
        <begin position="428"/>
        <end position="450"/>
    </location>
</feature>
<comment type="subcellular location">
    <subcellularLocation>
        <location evidence="1">Cell membrane</location>
        <topology evidence="1">Multi-pass membrane protein</topology>
    </subcellularLocation>
</comment>
<keyword evidence="5" id="KW-1003">Cell membrane</keyword>
<dbReference type="GO" id="GO:0005886">
    <property type="term" value="C:plasma membrane"/>
    <property type="evidence" value="ECO:0007669"/>
    <property type="project" value="UniProtKB-SubCell"/>
</dbReference>
<feature type="transmembrane region" description="Helical" evidence="10">
    <location>
        <begin position="330"/>
        <end position="349"/>
    </location>
</feature>
<dbReference type="InterPro" id="IPR051327">
    <property type="entry name" value="MATE_MepA_subfamily"/>
</dbReference>
<gene>
    <name evidence="11" type="ORF">SAMN02746066_03655</name>
</gene>
<dbReference type="PANTHER" id="PTHR43823">
    <property type="entry name" value="SPORULATION PROTEIN YKVU"/>
    <property type="match status" value="1"/>
</dbReference>
<feature type="transmembrane region" description="Helical" evidence="10">
    <location>
        <begin position="137"/>
        <end position="159"/>
    </location>
</feature>
<keyword evidence="12" id="KW-1185">Reference proteome</keyword>